<dbReference type="Pfam" id="PF20231">
    <property type="entry name" value="DUF6589"/>
    <property type="match status" value="1"/>
</dbReference>
<protein>
    <recommendedName>
        <fullName evidence="1">DUF6589 domain-containing protein</fullName>
    </recommendedName>
</protein>
<feature type="non-terminal residue" evidence="2">
    <location>
        <position position="1"/>
    </location>
</feature>
<accession>A0AAD4GF36</accession>
<dbReference type="Proteomes" id="UP001194468">
    <property type="component" value="Unassembled WGS sequence"/>
</dbReference>
<evidence type="ECO:0000313" key="3">
    <source>
        <dbReference type="Proteomes" id="UP001194468"/>
    </source>
</evidence>
<evidence type="ECO:0000313" key="2">
    <source>
        <dbReference type="EMBL" id="KAF8440253.1"/>
    </source>
</evidence>
<reference evidence="2" key="1">
    <citation type="submission" date="2019-10" db="EMBL/GenBank/DDBJ databases">
        <authorList>
            <consortium name="DOE Joint Genome Institute"/>
            <person name="Kuo A."/>
            <person name="Miyauchi S."/>
            <person name="Kiss E."/>
            <person name="Drula E."/>
            <person name="Kohler A."/>
            <person name="Sanchez-Garcia M."/>
            <person name="Andreopoulos B."/>
            <person name="Barry K.W."/>
            <person name="Bonito G."/>
            <person name="Buee M."/>
            <person name="Carver A."/>
            <person name="Chen C."/>
            <person name="Cichocki N."/>
            <person name="Clum A."/>
            <person name="Culley D."/>
            <person name="Crous P.W."/>
            <person name="Fauchery L."/>
            <person name="Girlanda M."/>
            <person name="Hayes R."/>
            <person name="Keri Z."/>
            <person name="LaButti K."/>
            <person name="Lipzen A."/>
            <person name="Lombard V."/>
            <person name="Magnuson J."/>
            <person name="Maillard F."/>
            <person name="Morin E."/>
            <person name="Murat C."/>
            <person name="Nolan M."/>
            <person name="Ohm R."/>
            <person name="Pangilinan J."/>
            <person name="Pereira M."/>
            <person name="Perotto S."/>
            <person name="Peter M."/>
            <person name="Riley R."/>
            <person name="Sitrit Y."/>
            <person name="Stielow B."/>
            <person name="Szollosi G."/>
            <person name="Zifcakova L."/>
            <person name="Stursova M."/>
            <person name="Spatafora J.W."/>
            <person name="Tedersoo L."/>
            <person name="Vaario L.-M."/>
            <person name="Yamada A."/>
            <person name="Yan M."/>
            <person name="Wang P."/>
            <person name="Xu J."/>
            <person name="Bruns T."/>
            <person name="Baldrian P."/>
            <person name="Vilgalys R."/>
            <person name="Henrissat B."/>
            <person name="Grigoriev I.V."/>
            <person name="Hibbett D."/>
            <person name="Nagy L.G."/>
            <person name="Martin F.M."/>
        </authorList>
    </citation>
    <scope>NUCLEOTIDE SEQUENCE</scope>
    <source>
        <strain evidence="2">BED1</strain>
    </source>
</reference>
<name>A0AAD4GF36_BOLED</name>
<dbReference type="EMBL" id="WHUW01000012">
    <property type="protein sequence ID" value="KAF8440253.1"/>
    <property type="molecule type" value="Genomic_DNA"/>
</dbReference>
<proteinExistence type="predicted"/>
<keyword evidence="3" id="KW-1185">Reference proteome</keyword>
<comment type="caution">
    <text evidence="2">The sequence shown here is derived from an EMBL/GenBank/DDBJ whole genome shotgun (WGS) entry which is preliminary data.</text>
</comment>
<feature type="domain" description="DUF6589" evidence="1">
    <location>
        <begin position="1"/>
        <end position="63"/>
    </location>
</feature>
<organism evidence="2 3">
    <name type="scientific">Boletus edulis BED1</name>
    <dbReference type="NCBI Taxonomy" id="1328754"/>
    <lineage>
        <taxon>Eukaryota</taxon>
        <taxon>Fungi</taxon>
        <taxon>Dikarya</taxon>
        <taxon>Basidiomycota</taxon>
        <taxon>Agaricomycotina</taxon>
        <taxon>Agaricomycetes</taxon>
        <taxon>Agaricomycetidae</taxon>
        <taxon>Boletales</taxon>
        <taxon>Boletineae</taxon>
        <taxon>Boletaceae</taxon>
        <taxon>Boletoideae</taxon>
        <taxon>Boletus</taxon>
    </lineage>
</organism>
<sequence length="63" mass="7263">DTTDQNLRILTWDLLYIVKLIHVISDGDFGRVEDMLGHLCMIFHGTGSNNYCSEILHLIFNLK</sequence>
<dbReference type="InterPro" id="IPR046496">
    <property type="entry name" value="DUF6589"/>
</dbReference>
<dbReference type="AlphaFoldDB" id="A0AAD4GF36"/>
<gene>
    <name evidence="2" type="ORF">L210DRAFT_3400634</name>
</gene>
<reference evidence="2" key="2">
    <citation type="journal article" date="2020" name="Nat. Commun.">
        <title>Large-scale genome sequencing of mycorrhizal fungi provides insights into the early evolution of symbiotic traits.</title>
        <authorList>
            <person name="Miyauchi S."/>
            <person name="Kiss E."/>
            <person name="Kuo A."/>
            <person name="Drula E."/>
            <person name="Kohler A."/>
            <person name="Sanchez-Garcia M."/>
            <person name="Morin E."/>
            <person name="Andreopoulos B."/>
            <person name="Barry K.W."/>
            <person name="Bonito G."/>
            <person name="Buee M."/>
            <person name="Carver A."/>
            <person name="Chen C."/>
            <person name="Cichocki N."/>
            <person name="Clum A."/>
            <person name="Culley D."/>
            <person name="Crous P.W."/>
            <person name="Fauchery L."/>
            <person name="Girlanda M."/>
            <person name="Hayes R.D."/>
            <person name="Keri Z."/>
            <person name="LaButti K."/>
            <person name="Lipzen A."/>
            <person name="Lombard V."/>
            <person name="Magnuson J."/>
            <person name="Maillard F."/>
            <person name="Murat C."/>
            <person name="Nolan M."/>
            <person name="Ohm R.A."/>
            <person name="Pangilinan J."/>
            <person name="Pereira M.F."/>
            <person name="Perotto S."/>
            <person name="Peter M."/>
            <person name="Pfister S."/>
            <person name="Riley R."/>
            <person name="Sitrit Y."/>
            <person name="Stielow J.B."/>
            <person name="Szollosi G."/>
            <person name="Zifcakova L."/>
            <person name="Stursova M."/>
            <person name="Spatafora J.W."/>
            <person name="Tedersoo L."/>
            <person name="Vaario L.M."/>
            <person name="Yamada A."/>
            <person name="Yan M."/>
            <person name="Wang P."/>
            <person name="Xu J."/>
            <person name="Bruns T."/>
            <person name="Baldrian P."/>
            <person name="Vilgalys R."/>
            <person name="Dunand C."/>
            <person name="Henrissat B."/>
            <person name="Grigoriev I.V."/>
            <person name="Hibbett D."/>
            <person name="Nagy L.G."/>
            <person name="Martin F.M."/>
        </authorList>
    </citation>
    <scope>NUCLEOTIDE SEQUENCE</scope>
    <source>
        <strain evidence="2">BED1</strain>
    </source>
</reference>
<evidence type="ECO:0000259" key="1">
    <source>
        <dbReference type="Pfam" id="PF20231"/>
    </source>
</evidence>